<name>A0A6M3L9A5_9ZZZZ</name>
<protein>
    <submittedName>
        <fullName evidence="1">Uncharacterized protein</fullName>
    </submittedName>
</protein>
<accession>A0A6M3L9A5</accession>
<dbReference type="EMBL" id="MT142999">
    <property type="protein sequence ID" value="QJA91597.1"/>
    <property type="molecule type" value="Genomic_DNA"/>
</dbReference>
<dbReference type="AlphaFoldDB" id="A0A6M3L9A5"/>
<sequence>MSLKIEQHDDDTVTIEGTRYSEAFFRELGCSFPNMIGQVLRIDKKDNGLVTVTRLRKEDLGGYEIF</sequence>
<organism evidence="1">
    <name type="scientific">viral metagenome</name>
    <dbReference type="NCBI Taxonomy" id="1070528"/>
    <lineage>
        <taxon>unclassified sequences</taxon>
        <taxon>metagenomes</taxon>
        <taxon>organismal metagenomes</taxon>
    </lineage>
</organism>
<evidence type="ECO:0000313" key="1">
    <source>
        <dbReference type="EMBL" id="QJA91597.1"/>
    </source>
</evidence>
<gene>
    <name evidence="1" type="ORF">MM415B03316_0002</name>
</gene>
<reference evidence="1" key="1">
    <citation type="submission" date="2020-03" db="EMBL/GenBank/DDBJ databases">
        <title>The deep terrestrial virosphere.</title>
        <authorList>
            <person name="Holmfeldt K."/>
            <person name="Nilsson E."/>
            <person name="Simone D."/>
            <person name="Lopez-Fernandez M."/>
            <person name="Wu X."/>
            <person name="de Brujin I."/>
            <person name="Lundin D."/>
            <person name="Andersson A."/>
            <person name="Bertilsson S."/>
            <person name="Dopson M."/>
        </authorList>
    </citation>
    <scope>NUCLEOTIDE SEQUENCE</scope>
    <source>
        <strain evidence="1">MM415B03316</strain>
    </source>
</reference>
<proteinExistence type="predicted"/>